<name>A0A7R9Q2H3_9ACAR</name>
<dbReference type="InterPro" id="IPR038765">
    <property type="entry name" value="Papain-like_cys_pep_sf"/>
</dbReference>
<gene>
    <name evidence="1" type="ORF">OSB1V03_LOCUS9439</name>
</gene>
<dbReference type="Proteomes" id="UP000759131">
    <property type="component" value="Unassembled WGS sequence"/>
</dbReference>
<dbReference type="InterPro" id="IPR019400">
    <property type="entry name" value="Peptidase_C65_otubain"/>
</dbReference>
<accession>A0A7R9Q2H3</accession>
<dbReference type="EMBL" id="OC860933">
    <property type="protein sequence ID" value="CAD7629022.1"/>
    <property type="molecule type" value="Genomic_DNA"/>
</dbReference>
<proteinExistence type="predicted"/>
<reference evidence="1" key="1">
    <citation type="submission" date="2020-11" db="EMBL/GenBank/DDBJ databases">
        <authorList>
            <person name="Tran Van P."/>
        </authorList>
    </citation>
    <scope>NUCLEOTIDE SEQUENCE</scope>
</reference>
<feature type="non-terminal residue" evidence="1">
    <location>
        <position position="1"/>
    </location>
</feature>
<dbReference type="Gene3D" id="3.30.200.60">
    <property type="entry name" value="Peptidase C65 Otubain, subdomain 1"/>
    <property type="match status" value="1"/>
</dbReference>
<dbReference type="AlphaFoldDB" id="A0A7R9Q2H3"/>
<dbReference type="GO" id="GO:0071108">
    <property type="term" value="P:protein K48-linked deubiquitination"/>
    <property type="evidence" value="ECO:0007669"/>
    <property type="project" value="TreeGrafter"/>
</dbReference>
<dbReference type="OrthoDB" id="18915at2759"/>
<dbReference type="SUPFAM" id="SSF54001">
    <property type="entry name" value="Cysteine proteinases"/>
    <property type="match status" value="1"/>
</dbReference>
<dbReference type="GO" id="GO:0005634">
    <property type="term" value="C:nucleus"/>
    <property type="evidence" value="ECO:0007669"/>
    <property type="project" value="TreeGrafter"/>
</dbReference>
<evidence type="ECO:0000313" key="1">
    <source>
        <dbReference type="EMBL" id="CAD7629022.1"/>
    </source>
</evidence>
<dbReference type="Pfam" id="PF10275">
    <property type="entry name" value="Peptidase_C65"/>
    <property type="match status" value="1"/>
</dbReference>
<dbReference type="PANTHER" id="PTHR12931:SF15">
    <property type="entry name" value="UBIQUITIN THIOESTERASE OTUBAIN-LIKE"/>
    <property type="match status" value="1"/>
</dbReference>
<dbReference type="GO" id="GO:0043130">
    <property type="term" value="F:ubiquitin binding"/>
    <property type="evidence" value="ECO:0007669"/>
    <property type="project" value="TreeGrafter"/>
</dbReference>
<dbReference type="PANTHER" id="PTHR12931">
    <property type="entry name" value="UBIQUITIN THIOLESTERASE PROTEIN OTUB"/>
    <property type="match status" value="1"/>
</dbReference>
<organism evidence="1">
    <name type="scientific">Medioppia subpectinata</name>
    <dbReference type="NCBI Taxonomy" id="1979941"/>
    <lineage>
        <taxon>Eukaryota</taxon>
        <taxon>Metazoa</taxon>
        <taxon>Ecdysozoa</taxon>
        <taxon>Arthropoda</taxon>
        <taxon>Chelicerata</taxon>
        <taxon>Arachnida</taxon>
        <taxon>Acari</taxon>
        <taxon>Acariformes</taxon>
        <taxon>Sarcoptiformes</taxon>
        <taxon>Oribatida</taxon>
        <taxon>Brachypylina</taxon>
        <taxon>Oppioidea</taxon>
        <taxon>Oppiidae</taxon>
        <taxon>Medioppia</taxon>
    </lineage>
</organism>
<protein>
    <submittedName>
        <fullName evidence="1">Uncharacterized protein</fullName>
    </submittedName>
</protein>
<dbReference type="GO" id="GO:0004843">
    <property type="term" value="F:cysteine-type deubiquitinase activity"/>
    <property type="evidence" value="ECO:0007669"/>
    <property type="project" value="TreeGrafter"/>
</dbReference>
<evidence type="ECO:0000313" key="2">
    <source>
        <dbReference type="Proteomes" id="UP000759131"/>
    </source>
</evidence>
<dbReference type="InterPro" id="IPR042468">
    <property type="entry name" value="Peptidase_C65_otubain_sub1"/>
</dbReference>
<dbReference type="EMBL" id="CAJPIZ010006358">
    <property type="protein sequence ID" value="CAG2109452.1"/>
    <property type="molecule type" value="Genomic_DNA"/>
</dbReference>
<sequence length="160" mass="17692">LQKESDFFMNFIEGHRTVSEFCKQEVEPMYKESDHIHIIALTQEFKVGVRIVYMDRGEAEKANTHDFGIDEGSAEPPKVYLLYRPVKYYALAFICSSSNSVFGTTAPFISSAPGGPALVTAGGAGIACGHCEWWQTDTDLSIKLSPTPITRLLRNASTHS</sequence>
<keyword evidence="2" id="KW-1185">Reference proteome</keyword>